<proteinExistence type="predicted"/>
<keyword evidence="2" id="KW-1185">Reference proteome</keyword>
<evidence type="ECO:0000313" key="2">
    <source>
        <dbReference type="Proteomes" id="UP000238378"/>
    </source>
</evidence>
<evidence type="ECO:0000313" key="1">
    <source>
        <dbReference type="EMBL" id="PRO93617.1"/>
    </source>
</evidence>
<dbReference type="InterPro" id="IPR006450">
    <property type="entry name" value="Phage_HK97_gp6-like"/>
</dbReference>
<gene>
    <name evidence="1" type="ORF">C6Y08_12785</name>
</gene>
<comment type="caution">
    <text evidence="1">The sequence shown here is derived from an EMBL/GenBank/DDBJ whole genome shotgun (WGS) entry which is preliminary data.</text>
</comment>
<dbReference type="Pfam" id="PF05135">
    <property type="entry name" value="Phage_connect_1"/>
    <property type="match status" value="1"/>
</dbReference>
<dbReference type="Gene3D" id="1.10.3230.30">
    <property type="entry name" value="Phage gp6-like head-tail connector protein"/>
    <property type="match status" value="1"/>
</dbReference>
<dbReference type="NCBIfam" id="TIGR01560">
    <property type="entry name" value="put_DNA_pack"/>
    <property type="match status" value="1"/>
</dbReference>
<dbReference type="EMBL" id="PVOB01000212">
    <property type="protein sequence ID" value="PRO93617.1"/>
    <property type="molecule type" value="Genomic_DNA"/>
</dbReference>
<dbReference type="InterPro" id="IPR021146">
    <property type="entry name" value="Phage_gp6-like_head-tail"/>
</dbReference>
<name>A0ABX5CXM3_LACPE</name>
<accession>A0ABX5CXM3</accession>
<protein>
    <submittedName>
        <fullName evidence="1">Phage gp6-like head-tail connector protein</fullName>
    </submittedName>
</protein>
<reference evidence="1 2" key="1">
    <citation type="submission" date="2018-03" db="EMBL/GenBank/DDBJ databases">
        <title>Draft Genome Sequences of six Lactobacillus pentosus Strains Isolated from Brines of Traditionally Fermented Spanish-Style Green Table Olives.</title>
        <authorList>
            <person name="Calero-Delgado B."/>
            <person name="Martin-Platero A.M."/>
            <person name="Perez-Pulido A.J."/>
            <person name="Benitez-Cabello A."/>
            <person name="Casimiro-Soriguer C.S."/>
            <person name="Martinez-Bueno M."/>
            <person name="Arroyo-Lopez F.N."/>
            <person name="Rodriguez-Gomez F."/>
            <person name="Bautista-Gallego J."/>
            <person name="Garrido-Fernandez A."/>
            <person name="Jimenez-Diaz R."/>
        </authorList>
    </citation>
    <scope>NUCLEOTIDE SEQUENCE [LARGE SCALE GENOMIC DNA]</scope>
    <source>
        <strain evidence="1 2">IG2</strain>
    </source>
</reference>
<dbReference type="CDD" id="cd08054">
    <property type="entry name" value="gp6"/>
    <property type="match status" value="1"/>
</dbReference>
<dbReference type="Proteomes" id="UP000238378">
    <property type="component" value="Unassembled WGS sequence"/>
</dbReference>
<dbReference type="RefSeq" id="WP_105923541.1">
    <property type="nucleotide sequence ID" value="NZ_PVNW01000039.1"/>
</dbReference>
<organism evidence="1 2">
    <name type="scientific">Lactiplantibacillus pentosus</name>
    <name type="common">Lactobacillus pentosus</name>
    <dbReference type="NCBI Taxonomy" id="1589"/>
    <lineage>
        <taxon>Bacteria</taxon>
        <taxon>Bacillati</taxon>
        <taxon>Bacillota</taxon>
        <taxon>Bacilli</taxon>
        <taxon>Lactobacillales</taxon>
        <taxon>Lactobacillaceae</taxon>
        <taxon>Lactiplantibacillus</taxon>
    </lineage>
</organism>
<sequence>MSAVKGTPATPTTPTQLDTLKNSLRIPLDLKDDDALLQSYLDGATEYLKSTLDEENAGTRLDSKRARVVINALAELMYQNRGDDTVTKDLPFTLRALINQLKY</sequence>